<dbReference type="OrthoDB" id="9792010at2"/>
<sequence length="132" mass="15185">MNTSPAIYSEIEITTEVMSASRHRLIQMLFEKCLQQIQLAKAFVSSNEMDNRNNCIKKANEIILYLRACLNFQEKSAVDLANLLDSNYVFIEKCLLNAMLKNDEAYLDIALIVINNIKSGWDEIGKEYNQEK</sequence>
<evidence type="ECO:0000256" key="2">
    <source>
        <dbReference type="ARBA" id="ARBA00008787"/>
    </source>
</evidence>
<dbReference type="InterPro" id="IPR003713">
    <property type="entry name" value="FliS"/>
</dbReference>
<keyword evidence="3 6" id="KW-0963">Cytoplasm</keyword>
<keyword evidence="8" id="KW-1185">Reference proteome</keyword>
<evidence type="ECO:0000256" key="1">
    <source>
        <dbReference type="ARBA" id="ARBA00004514"/>
    </source>
</evidence>
<dbReference type="AlphaFoldDB" id="A0A370G832"/>
<dbReference type="GO" id="GO:0005829">
    <property type="term" value="C:cytosol"/>
    <property type="evidence" value="ECO:0007669"/>
    <property type="project" value="UniProtKB-SubCell"/>
</dbReference>
<proteinExistence type="inferred from homology"/>
<dbReference type="Proteomes" id="UP000254720">
    <property type="component" value="Unassembled WGS sequence"/>
</dbReference>
<evidence type="ECO:0000313" key="8">
    <source>
        <dbReference type="Proteomes" id="UP000254720"/>
    </source>
</evidence>
<evidence type="ECO:0000256" key="3">
    <source>
        <dbReference type="ARBA" id="ARBA00022490"/>
    </source>
</evidence>
<reference evidence="7 8" key="1">
    <citation type="submission" date="2018-07" db="EMBL/GenBank/DDBJ databases">
        <title>Genomic Encyclopedia of Type Strains, Phase IV (KMG-IV): sequencing the most valuable type-strain genomes for metagenomic binning, comparative biology and taxonomic classification.</title>
        <authorList>
            <person name="Goeker M."/>
        </authorList>
    </citation>
    <scope>NUCLEOTIDE SEQUENCE [LARGE SCALE GENOMIC DNA]</scope>
    <source>
        <strain evidence="7 8">DSM 16500</strain>
    </source>
</reference>
<dbReference type="NCBIfam" id="TIGR00208">
    <property type="entry name" value="fliS"/>
    <property type="match status" value="1"/>
</dbReference>
<keyword evidence="7" id="KW-0282">Flagellum</keyword>
<keyword evidence="5" id="KW-0143">Chaperone</keyword>
<evidence type="ECO:0000256" key="5">
    <source>
        <dbReference type="ARBA" id="ARBA00023186"/>
    </source>
</evidence>
<comment type="caution">
    <text evidence="7">The sequence shown here is derived from an EMBL/GenBank/DDBJ whole genome shotgun (WGS) entry which is preliminary data.</text>
</comment>
<evidence type="ECO:0000256" key="6">
    <source>
        <dbReference type="PIRNR" id="PIRNR039090"/>
    </source>
</evidence>
<gene>
    <name evidence="7" type="ORF">C8D86_12513</name>
</gene>
<dbReference type="RefSeq" id="WP_114835160.1">
    <property type="nucleotide sequence ID" value="NZ_LR699116.1"/>
</dbReference>
<evidence type="ECO:0000313" key="7">
    <source>
        <dbReference type="EMBL" id="RDI39952.1"/>
    </source>
</evidence>
<keyword evidence="4 6" id="KW-1005">Bacterial flagellum biogenesis</keyword>
<dbReference type="Gene3D" id="1.20.120.340">
    <property type="entry name" value="Flagellar protein FliS"/>
    <property type="match status" value="1"/>
</dbReference>
<keyword evidence="7" id="KW-0966">Cell projection</keyword>
<dbReference type="PIRSF" id="PIRSF039090">
    <property type="entry name" value="Flis"/>
    <property type="match status" value="1"/>
</dbReference>
<keyword evidence="7" id="KW-0969">Cilium</keyword>
<dbReference type="EMBL" id="QQAX01000025">
    <property type="protein sequence ID" value="RDI39952.1"/>
    <property type="molecule type" value="Genomic_DNA"/>
</dbReference>
<accession>A0A370G832</accession>
<name>A0A370G832_9COXI</name>
<dbReference type="InterPro" id="IPR036584">
    <property type="entry name" value="FliS_sf"/>
</dbReference>
<dbReference type="SUPFAM" id="SSF101116">
    <property type="entry name" value="Flagellar export chaperone FliS"/>
    <property type="match status" value="1"/>
</dbReference>
<dbReference type="CDD" id="cd16098">
    <property type="entry name" value="FliS"/>
    <property type="match status" value="1"/>
</dbReference>
<dbReference type="PANTHER" id="PTHR34773:SF1">
    <property type="entry name" value="FLAGELLAR SECRETION CHAPERONE FLIS"/>
    <property type="match status" value="1"/>
</dbReference>
<dbReference type="GO" id="GO:0044780">
    <property type="term" value="P:bacterial-type flagellum assembly"/>
    <property type="evidence" value="ECO:0007669"/>
    <property type="project" value="InterPro"/>
</dbReference>
<comment type="subcellular location">
    <subcellularLocation>
        <location evidence="1 6">Cytoplasm</location>
        <location evidence="1 6">Cytosol</location>
    </subcellularLocation>
</comment>
<protein>
    <recommendedName>
        <fullName evidence="6">Flagellar secretion chaperone FliS</fullName>
    </recommendedName>
</protein>
<dbReference type="GO" id="GO:0071973">
    <property type="term" value="P:bacterial-type flagellum-dependent cell motility"/>
    <property type="evidence" value="ECO:0007669"/>
    <property type="project" value="TreeGrafter"/>
</dbReference>
<organism evidence="7 8">
    <name type="scientific">Aquicella lusitana</name>
    <dbReference type="NCBI Taxonomy" id="254246"/>
    <lineage>
        <taxon>Bacteria</taxon>
        <taxon>Pseudomonadati</taxon>
        <taxon>Pseudomonadota</taxon>
        <taxon>Gammaproteobacteria</taxon>
        <taxon>Legionellales</taxon>
        <taxon>Coxiellaceae</taxon>
        <taxon>Aquicella</taxon>
    </lineage>
</organism>
<comment type="similarity">
    <text evidence="2 6">Belongs to the FliS family.</text>
</comment>
<dbReference type="Pfam" id="PF02561">
    <property type="entry name" value="FliS"/>
    <property type="match status" value="1"/>
</dbReference>
<dbReference type="PANTHER" id="PTHR34773">
    <property type="entry name" value="FLAGELLAR SECRETION CHAPERONE FLIS"/>
    <property type="match status" value="1"/>
</dbReference>
<evidence type="ECO:0000256" key="4">
    <source>
        <dbReference type="ARBA" id="ARBA00022795"/>
    </source>
</evidence>